<name>A0A0K8RIH5_IXORI</name>
<dbReference type="EMBL" id="GADI01003499">
    <property type="protein sequence ID" value="JAA70309.1"/>
    <property type="molecule type" value="mRNA"/>
</dbReference>
<feature type="signal peptide" evidence="1">
    <location>
        <begin position="1"/>
        <end position="19"/>
    </location>
</feature>
<sequence>MVTLSAELIFCSTCVTTRAYSTSNCQPPNENLEGGAYAGLRSFNASHQYLFSVTDKSIQLEYIARASASSSSLWHFSAILSTNACREVCWLKGLSVFFLESLRLCFPTVDVLAAQLSWMYFFLRDIYPDRNLANLVDAPAQQVECPEGTVNIRRVAFGFALGTTKCTHSPPFLIVEHIEVPPNI</sequence>
<dbReference type="AlphaFoldDB" id="A0A0K8RIH5"/>
<keyword evidence="1" id="KW-0732">Signal</keyword>
<proteinExistence type="evidence at transcript level"/>
<evidence type="ECO:0000256" key="1">
    <source>
        <dbReference type="SAM" id="SignalP"/>
    </source>
</evidence>
<feature type="chain" id="PRO_5005517799" evidence="1">
    <location>
        <begin position="20"/>
        <end position="184"/>
    </location>
</feature>
<accession>A0A0K8RIH5</accession>
<evidence type="ECO:0000313" key="2">
    <source>
        <dbReference type="EMBL" id="JAA70309.1"/>
    </source>
</evidence>
<protein>
    <submittedName>
        <fullName evidence="2">Putative microplusin</fullName>
    </submittedName>
</protein>
<organism evidence="2">
    <name type="scientific">Ixodes ricinus</name>
    <name type="common">Common tick</name>
    <name type="synonym">Acarus ricinus</name>
    <dbReference type="NCBI Taxonomy" id="34613"/>
    <lineage>
        <taxon>Eukaryota</taxon>
        <taxon>Metazoa</taxon>
        <taxon>Ecdysozoa</taxon>
        <taxon>Arthropoda</taxon>
        <taxon>Chelicerata</taxon>
        <taxon>Arachnida</taxon>
        <taxon>Acari</taxon>
        <taxon>Parasitiformes</taxon>
        <taxon>Ixodida</taxon>
        <taxon>Ixodoidea</taxon>
        <taxon>Ixodidae</taxon>
        <taxon>Ixodinae</taxon>
        <taxon>Ixodes</taxon>
    </lineage>
</organism>
<reference evidence="2" key="1">
    <citation type="submission" date="2012-12" db="EMBL/GenBank/DDBJ databases">
        <title>Identification and characterization of a phenylalanine ammonia-lyase gene family in Isatis indigotica Fort.</title>
        <authorList>
            <person name="Liu Q."/>
            <person name="Chen J."/>
            <person name="Zhou X."/>
            <person name="Di P."/>
            <person name="Xiao Y."/>
            <person name="Xuan H."/>
            <person name="Zhang L."/>
            <person name="Chen W."/>
        </authorList>
    </citation>
    <scope>NUCLEOTIDE SEQUENCE</scope>
    <source>
        <tissue evidence="2">Salivary gland</tissue>
    </source>
</reference>